<dbReference type="GO" id="GO:0004497">
    <property type="term" value="F:monooxygenase activity"/>
    <property type="evidence" value="ECO:0007669"/>
    <property type="project" value="UniProtKB-KW"/>
</dbReference>
<evidence type="ECO:0000256" key="1">
    <source>
        <dbReference type="ARBA" id="ARBA00010617"/>
    </source>
</evidence>
<dbReference type="GO" id="GO:0016705">
    <property type="term" value="F:oxidoreductase activity, acting on paired donors, with incorporation or reduction of molecular oxygen"/>
    <property type="evidence" value="ECO:0007669"/>
    <property type="project" value="InterPro"/>
</dbReference>
<dbReference type="InterPro" id="IPR017972">
    <property type="entry name" value="Cyt_P450_CS"/>
</dbReference>
<comment type="similarity">
    <text evidence="1 7">Belongs to the cytochrome P450 family.</text>
</comment>
<comment type="cofactor">
    <cofactor evidence="6">
        <name>heme</name>
        <dbReference type="ChEBI" id="CHEBI:30413"/>
    </cofactor>
</comment>
<proteinExistence type="inferred from homology"/>
<name>A0A7S3PBE1_9STRA</name>
<evidence type="ECO:0000256" key="3">
    <source>
        <dbReference type="ARBA" id="ARBA00022723"/>
    </source>
</evidence>
<keyword evidence="7" id="KW-0503">Monooxygenase</keyword>
<dbReference type="PROSITE" id="PS00086">
    <property type="entry name" value="CYTOCHROME_P450"/>
    <property type="match status" value="1"/>
</dbReference>
<sequence>MRETLRFNPVGPISLREAVHVDSQFPGTSIPAGTAVLIHLAAMNMRTGLWSDPHTFQPHRFAFNGAKNTNDTANLFFPFGDGPKGCIGMHLGKREVAAIVETVVCHYHLSIHEGTLTSLETHWDNANQPDRPALIRLSPIHDASHGGSLS</sequence>
<dbReference type="Pfam" id="PF00067">
    <property type="entry name" value="p450"/>
    <property type="match status" value="1"/>
</dbReference>
<accession>A0A7S3PBE1</accession>
<dbReference type="Gene3D" id="1.10.630.10">
    <property type="entry name" value="Cytochrome P450"/>
    <property type="match status" value="1"/>
</dbReference>
<gene>
    <name evidence="8" type="ORF">ACOF00016_LOCUS17050</name>
</gene>
<evidence type="ECO:0000256" key="5">
    <source>
        <dbReference type="ARBA" id="ARBA00023004"/>
    </source>
</evidence>
<evidence type="ECO:0000256" key="6">
    <source>
        <dbReference type="PIRSR" id="PIRSR602401-1"/>
    </source>
</evidence>
<dbReference type="SUPFAM" id="SSF48264">
    <property type="entry name" value="Cytochrome P450"/>
    <property type="match status" value="1"/>
</dbReference>
<dbReference type="PANTHER" id="PTHR24289:SF1">
    <property type="entry name" value="STEROID 17-ALPHA-HYDROXYLASE_17,20 LYASE"/>
    <property type="match status" value="1"/>
</dbReference>
<dbReference type="InterPro" id="IPR036396">
    <property type="entry name" value="Cyt_P450_sf"/>
</dbReference>
<reference evidence="8" key="1">
    <citation type="submission" date="2021-01" db="EMBL/GenBank/DDBJ databases">
        <authorList>
            <person name="Corre E."/>
            <person name="Pelletier E."/>
            <person name="Niang G."/>
            <person name="Scheremetjew M."/>
            <person name="Finn R."/>
            <person name="Kale V."/>
            <person name="Holt S."/>
            <person name="Cochrane G."/>
            <person name="Meng A."/>
            <person name="Brown T."/>
            <person name="Cohen L."/>
        </authorList>
    </citation>
    <scope>NUCLEOTIDE SEQUENCE</scope>
    <source>
        <strain evidence="8">CCMP127</strain>
    </source>
</reference>
<keyword evidence="5 6" id="KW-0408">Iron</keyword>
<evidence type="ECO:0000256" key="4">
    <source>
        <dbReference type="ARBA" id="ARBA00023002"/>
    </source>
</evidence>
<dbReference type="CDD" id="cd00302">
    <property type="entry name" value="cytochrome_P450"/>
    <property type="match status" value="1"/>
</dbReference>
<dbReference type="AlphaFoldDB" id="A0A7S3PBE1"/>
<keyword evidence="3 6" id="KW-0479">Metal-binding</keyword>
<dbReference type="EMBL" id="HBIM01023043">
    <property type="protein sequence ID" value="CAE0420263.1"/>
    <property type="molecule type" value="Transcribed_RNA"/>
</dbReference>
<dbReference type="PRINTS" id="PR00463">
    <property type="entry name" value="EP450I"/>
</dbReference>
<evidence type="ECO:0008006" key="9">
    <source>
        <dbReference type="Google" id="ProtNLM"/>
    </source>
</evidence>
<feature type="binding site" description="axial binding residue" evidence="6">
    <location>
        <position position="86"/>
    </location>
    <ligand>
        <name>heme</name>
        <dbReference type="ChEBI" id="CHEBI:30413"/>
    </ligand>
    <ligandPart>
        <name>Fe</name>
        <dbReference type="ChEBI" id="CHEBI:18248"/>
    </ligandPart>
</feature>
<dbReference type="InterPro" id="IPR001128">
    <property type="entry name" value="Cyt_P450"/>
</dbReference>
<dbReference type="GO" id="GO:0020037">
    <property type="term" value="F:heme binding"/>
    <property type="evidence" value="ECO:0007669"/>
    <property type="project" value="InterPro"/>
</dbReference>
<evidence type="ECO:0000313" key="8">
    <source>
        <dbReference type="EMBL" id="CAE0420263.1"/>
    </source>
</evidence>
<evidence type="ECO:0000256" key="2">
    <source>
        <dbReference type="ARBA" id="ARBA00022617"/>
    </source>
</evidence>
<dbReference type="PANTHER" id="PTHR24289">
    <property type="entry name" value="STEROID 17-ALPHA-HYDROXYLASE/17,20 LYASE"/>
    <property type="match status" value="1"/>
</dbReference>
<keyword evidence="4 7" id="KW-0560">Oxidoreductase</keyword>
<protein>
    <recommendedName>
        <fullName evidence="9">Cytochrome P450</fullName>
    </recommendedName>
</protein>
<dbReference type="InterPro" id="IPR002401">
    <property type="entry name" value="Cyt_P450_E_grp-I"/>
</dbReference>
<evidence type="ECO:0000256" key="7">
    <source>
        <dbReference type="RuleBase" id="RU000461"/>
    </source>
</evidence>
<organism evidence="8">
    <name type="scientific">Amphora coffeiformis</name>
    <dbReference type="NCBI Taxonomy" id="265554"/>
    <lineage>
        <taxon>Eukaryota</taxon>
        <taxon>Sar</taxon>
        <taxon>Stramenopiles</taxon>
        <taxon>Ochrophyta</taxon>
        <taxon>Bacillariophyta</taxon>
        <taxon>Bacillariophyceae</taxon>
        <taxon>Bacillariophycidae</taxon>
        <taxon>Thalassiophysales</taxon>
        <taxon>Catenulaceae</taxon>
        <taxon>Amphora</taxon>
    </lineage>
</organism>
<keyword evidence="2 6" id="KW-0349">Heme</keyword>
<dbReference type="GO" id="GO:0005506">
    <property type="term" value="F:iron ion binding"/>
    <property type="evidence" value="ECO:0007669"/>
    <property type="project" value="InterPro"/>
</dbReference>